<keyword evidence="1 6" id="KW-0808">Transferase</keyword>
<evidence type="ECO:0000256" key="4">
    <source>
        <dbReference type="SAM" id="MobiDB-lite"/>
    </source>
</evidence>
<sequence length="209" mass="22756">MIDLLSSTGHASGRRPGPRPRLDIGRGGGRECGHVRYLRTDGRVGIRRPRPADEGEFLAAARRSRDLHHPWLAAPDDPEKYAAYLRKVRGRDSSGYLFCDLATGEIAGYATISGIVLGALRGGYLGYAAFLPYAGTGHASAGIGLVLDHAFTGLGLHRLEANIQPGNEPSKRLARRLGFRLEGFSPDYLFIDGAWRDHERWAITAPEPA</sequence>
<dbReference type="GO" id="GO:0005737">
    <property type="term" value="C:cytoplasm"/>
    <property type="evidence" value="ECO:0007669"/>
    <property type="project" value="TreeGrafter"/>
</dbReference>
<dbReference type="Pfam" id="PF13302">
    <property type="entry name" value="Acetyltransf_3"/>
    <property type="match status" value="1"/>
</dbReference>
<dbReference type="PROSITE" id="PS51186">
    <property type="entry name" value="GNAT"/>
    <property type="match status" value="1"/>
</dbReference>
<reference evidence="6 7" key="1">
    <citation type="submission" date="2018-05" db="EMBL/GenBank/DDBJ databases">
        <title>Micromonosporas from Atacama Desert.</title>
        <authorList>
            <person name="Carro L."/>
            <person name="Golinska P."/>
            <person name="Klenk H.-P."/>
            <person name="Goodfellow M."/>
        </authorList>
    </citation>
    <scope>NUCLEOTIDE SEQUENCE [LARGE SCALE GENOMIC DNA]</scope>
    <source>
        <strain evidence="6 7">4G51</strain>
    </source>
</reference>
<dbReference type="AlphaFoldDB" id="A0A317D0M4"/>
<comment type="caution">
    <text evidence="6">The sequence shown here is derived from an EMBL/GenBank/DDBJ whole genome shotgun (WGS) entry which is preliminary data.</text>
</comment>
<feature type="region of interest" description="Disordered" evidence="4">
    <location>
        <begin position="1"/>
        <end position="28"/>
    </location>
</feature>
<evidence type="ECO:0000313" key="6">
    <source>
        <dbReference type="EMBL" id="PWR08421.1"/>
    </source>
</evidence>
<dbReference type="Gene3D" id="3.40.630.30">
    <property type="match status" value="1"/>
</dbReference>
<dbReference type="GO" id="GO:0008999">
    <property type="term" value="F:protein-N-terminal-alanine acetyltransferase activity"/>
    <property type="evidence" value="ECO:0007669"/>
    <property type="project" value="TreeGrafter"/>
</dbReference>
<dbReference type="InterPro" id="IPR051531">
    <property type="entry name" value="N-acetyltransferase"/>
</dbReference>
<comment type="similarity">
    <text evidence="3">Belongs to the acetyltransferase family. RimJ subfamily.</text>
</comment>
<name>A0A317D0M4_9ACTN</name>
<proteinExistence type="inferred from homology"/>
<dbReference type="InterPro" id="IPR016181">
    <property type="entry name" value="Acyl_CoA_acyltransferase"/>
</dbReference>
<dbReference type="SUPFAM" id="SSF55729">
    <property type="entry name" value="Acyl-CoA N-acyltransferases (Nat)"/>
    <property type="match status" value="1"/>
</dbReference>
<protein>
    <submittedName>
        <fullName evidence="6">N-acetyltransferase</fullName>
    </submittedName>
</protein>
<feature type="compositionally biased region" description="Polar residues" evidence="4">
    <location>
        <begin position="1"/>
        <end position="10"/>
    </location>
</feature>
<organism evidence="6 7">
    <name type="scientific">Micromonospora sicca</name>
    <dbReference type="NCBI Taxonomy" id="2202420"/>
    <lineage>
        <taxon>Bacteria</taxon>
        <taxon>Bacillati</taxon>
        <taxon>Actinomycetota</taxon>
        <taxon>Actinomycetes</taxon>
        <taxon>Micromonosporales</taxon>
        <taxon>Micromonosporaceae</taxon>
        <taxon>Micromonospora</taxon>
    </lineage>
</organism>
<feature type="domain" description="N-acetyltransferase" evidence="5">
    <location>
        <begin position="44"/>
        <end position="206"/>
    </location>
</feature>
<evidence type="ECO:0000256" key="1">
    <source>
        <dbReference type="ARBA" id="ARBA00022679"/>
    </source>
</evidence>
<gene>
    <name evidence="6" type="ORF">DKT69_32900</name>
</gene>
<dbReference type="OrthoDB" id="5242221at2"/>
<evidence type="ECO:0000313" key="7">
    <source>
        <dbReference type="Proteomes" id="UP000246050"/>
    </source>
</evidence>
<evidence type="ECO:0000259" key="5">
    <source>
        <dbReference type="PROSITE" id="PS51186"/>
    </source>
</evidence>
<dbReference type="EMBL" id="QGKS01000432">
    <property type="protein sequence ID" value="PWR08421.1"/>
    <property type="molecule type" value="Genomic_DNA"/>
</dbReference>
<dbReference type="Proteomes" id="UP000246050">
    <property type="component" value="Unassembled WGS sequence"/>
</dbReference>
<keyword evidence="2" id="KW-0012">Acyltransferase</keyword>
<dbReference type="PANTHER" id="PTHR43792:SF8">
    <property type="entry name" value="[RIBOSOMAL PROTEIN US5]-ALANINE N-ACETYLTRANSFERASE"/>
    <property type="match status" value="1"/>
</dbReference>
<dbReference type="InterPro" id="IPR000182">
    <property type="entry name" value="GNAT_dom"/>
</dbReference>
<evidence type="ECO:0000256" key="3">
    <source>
        <dbReference type="ARBA" id="ARBA00038502"/>
    </source>
</evidence>
<evidence type="ECO:0000256" key="2">
    <source>
        <dbReference type="ARBA" id="ARBA00023315"/>
    </source>
</evidence>
<accession>A0A317D0M4</accession>
<dbReference type="PANTHER" id="PTHR43792">
    <property type="entry name" value="GNAT FAMILY, PUTATIVE (AFU_ORTHOLOGUE AFUA_3G00765)-RELATED-RELATED"/>
    <property type="match status" value="1"/>
</dbReference>